<evidence type="ECO:0000313" key="4">
    <source>
        <dbReference type="Proteomes" id="UP000782519"/>
    </source>
</evidence>
<dbReference type="EMBL" id="JACRJB010000005">
    <property type="protein sequence ID" value="MBI5128077.1"/>
    <property type="molecule type" value="Genomic_DNA"/>
</dbReference>
<comment type="caution">
    <text evidence="3">The sequence shown here is derived from an EMBL/GenBank/DDBJ whole genome shotgun (WGS) entry which is preliminary data.</text>
</comment>
<dbReference type="CDD" id="cd07557">
    <property type="entry name" value="trimeric_dUTPase"/>
    <property type="match status" value="1"/>
</dbReference>
<dbReference type="Gene3D" id="2.70.40.10">
    <property type="match status" value="1"/>
</dbReference>
<protein>
    <submittedName>
        <fullName evidence="3">dCTP deaminase</fullName>
        <ecNumber evidence="3">3.5.4.13</ecNumber>
    </submittedName>
</protein>
<dbReference type="GO" id="GO:0015949">
    <property type="term" value="P:nucleobase-containing small molecule interconversion"/>
    <property type="evidence" value="ECO:0007669"/>
    <property type="project" value="TreeGrafter"/>
</dbReference>
<accession>A0A933VTX3</accession>
<dbReference type="InterPro" id="IPR033704">
    <property type="entry name" value="dUTPase_trimeric"/>
</dbReference>
<dbReference type="SUPFAM" id="SSF51283">
    <property type="entry name" value="dUTPase-like"/>
    <property type="match status" value="1"/>
</dbReference>
<dbReference type="GO" id="GO:0008829">
    <property type="term" value="F:dCTP deaminase activity"/>
    <property type="evidence" value="ECO:0007669"/>
    <property type="project" value="UniProtKB-EC"/>
</dbReference>
<dbReference type="AlphaFoldDB" id="A0A933VTX3"/>
<dbReference type="EC" id="3.5.4.13" evidence="3"/>
<dbReference type="InterPro" id="IPR011962">
    <property type="entry name" value="dCTP_deaminase"/>
</dbReference>
<organism evidence="3 4">
    <name type="scientific">Rhodopseudomonas palustris</name>
    <dbReference type="NCBI Taxonomy" id="1076"/>
    <lineage>
        <taxon>Bacteria</taxon>
        <taxon>Pseudomonadati</taxon>
        <taxon>Pseudomonadota</taxon>
        <taxon>Alphaproteobacteria</taxon>
        <taxon>Hyphomicrobiales</taxon>
        <taxon>Nitrobacteraceae</taxon>
        <taxon>Rhodopseudomonas</taxon>
    </lineage>
</organism>
<sequence>MILTDREIQIALQRKQIIIEPLPQQDTAYSSTSVDLTLDPVFTIFSTGNTFIAKSIDPTHPDYNIDDALNEITKSETIDPTSGFQFKPRELVLGWTAEYVKLPYDSRLAARVEGKSSLARLGLGVHVTAPTIHAGFDGQIRLELVNHGPLPIVLKPGMRICQLIFEQTLGTPQRGYQGQFSGQSSTK</sequence>
<gene>
    <name evidence="3" type="primary">dcd</name>
    <name evidence="3" type="ORF">HZA66_01425</name>
</gene>
<dbReference type="Pfam" id="PF22769">
    <property type="entry name" value="DCD"/>
    <property type="match status" value="1"/>
</dbReference>
<evidence type="ECO:0000256" key="1">
    <source>
        <dbReference type="ARBA" id="ARBA00022801"/>
    </source>
</evidence>
<dbReference type="NCBIfam" id="TIGR02274">
    <property type="entry name" value="dCTP_deam"/>
    <property type="match status" value="1"/>
</dbReference>
<keyword evidence="1 3" id="KW-0378">Hydrolase</keyword>
<dbReference type="Proteomes" id="UP000782519">
    <property type="component" value="Unassembled WGS sequence"/>
</dbReference>
<reference evidence="3" key="1">
    <citation type="submission" date="2020-07" db="EMBL/GenBank/DDBJ databases">
        <title>Huge and variable diversity of episymbiotic CPR bacteria and DPANN archaea in groundwater ecosystems.</title>
        <authorList>
            <person name="He C.Y."/>
            <person name="Keren R."/>
            <person name="Whittaker M."/>
            <person name="Farag I.F."/>
            <person name="Doudna J."/>
            <person name="Cate J.H.D."/>
            <person name="Banfield J.F."/>
        </authorList>
    </citation>
    <scope>NUCLEOTIDE SEQUENCE</scope>
    <source>
        <strain evidence="3">NC_groundwater_1818_Pr3_B-0.1um_66_35</strain>
    </source>
</reference>
<dbReference type="PANTHER" id="PTHR42680">
    <property type="entry name" value="DCTP DEAMINASE"/>
    <property type="match status" value="1"/>
</dbReference>
<dbReference type="InterPro" id="IPR036157">
    <property type="entry name" value="dUTPase-like_sf"/>
</dbReference>
<proteinExistence type="predicted"/>
<dbReference type="PANTHER" id="PTHR42680:SF3">
    <property type="entry name" value="DCTP DEAMINASE"/>
    <property type="match status" value="1"/>
</dbReference>
<keyword evidence="2" id="KW-0546">Nucleotide metabolism</keyword>
<name>A0A933VTX3_RHOPL</name>
<dbReference type="GO" id="GO:0006229">
    <property type="term" value="P:dUTP biosynthetic process"/>
    <property type="evidence" value="ECO:0007669"/>
    <property type="project" value="InterPro"/>
</dbReference>
<evidence type="ECO:0000313" key="3">
    <source>
        <dbReference type="EMBL" id="MBI5128077.1"/>
    </source>
</evidence>
<evidence type="ECO:0000256" key="2">
    <source>
        <dbReference type="ARBA" id="ARBA00023080"/>
    </source>
</evidence>